<comment type="caution">
    <text evidence="1">The sequence shown here is derived from an EMBL/GenBank/DDBJ whole genome shotgun (WGS) entry which is preliminary data.</text>
</comment>
<evidence type="ECO:0000313" key="1">
    <source>
        <dbReference type="EMBL" id="KKM04674.1"/>
    </source>
</evidence>
<dbReference type="SUPFAM" id="SSF46894">
    <property type="entry name" value="C-terminal effector domain of the bipartite response regulators"/>
    <property type="match status" value="1"/>
</dbReference>
<gene>
    <name evidence="1" type="ORF">LCGC14_1761850</name>
</gene>
<dbReference type="InterPro" id="IPR016032">
    <property type="entry name" value="Sig_transdc_resp-reg_C-effctor"/>
</dbReference>
<protein>
    <submittedName>
        <fullName evidence="1">Uncharacterized protein</fullName>
    </submittedName>
</protein>
<dbReference type="EMBL" id="LAZR01016402">
    <property type="protein sequence ID" value="KKM04674.1"/>
    <property type="molecule type" value="Genomic_DNA"/>
</dbReference>
<sequence length="192" mass="21931">MTEPTPNHELPAIQAFPELASTPPLSYAPIEELNDRHRAIAQMEIMGYKNRQIARELDCHEMTIYRVKSSPIYKVYVGDLRKQVEEESVFDAVKYLDRITPKLLRRLEYLSENAESENVQVTAGTSLLDRSMPKVTKTKHEETTIIEFGDSIQNLALALADNMKIDPQQLTGKSDEEVIDLLEGEINQEKEK</sequence>
<proteinExistence type="predicted"/>
<accession>A0A0F9H0R6</accession>
<name>A0A0F9H0R6_9ZZZZ</name>
<reference evidence="1" key="1">
    <citation type="journal article" date="2015" name="Nature">
        <title>Complex archaea that bridge the gap between prokaryotes and eukaryotes.</title>
        <authorList>
            <person name="Spang A."/>
            <person name="Saw J.H."/>
            <person name="Jorgensen S.L."/>
            <person name="Zaremba-Niedzwiedzka K."/>
            <person name="Martijn J."/>
            <person name="Lind A.E."/>
            <person name="van Eijk R."/>
            <person name="Schleper C."/>
            <person name="Guy L."/>
            <person name="Ettema T.J."/>
        </authorList>
    </citation>
    <scope>NUCLEOTIDE SEQUENCE</scope>
</reference>
<dbReference type="AlphaFoldDB" id="A0A0F9H0R6"/>
<dbReference type="GO" id="GO:0003677">
    <property type="term" value="F:DNA binding"/>
    <property type="evidence" value="ECO:0007669"/>
    <property type="project" value="InterPro"/>
</dbReference>
<organism evidence="1">
    <name type="scientific">marine sediment metagenome</name>
    <dbReference type="NCBI Taxonomy" id="412755"/>
    <lineage>
        <taxon>unclassified sequences</taxon>
        <taxon>metagenomes</taxon>
        <taxon>ecological metagenomes</taxon>
    </lineage>
</organism>
<dbReference type="GO" id="GO:0006355">
    <property type="term" value="P:regulation of DNA-templated transcription"/>
    <property type="evidence" value="ECO:0007669"/>
    <property type="project" value="InterPro"/>
</dbReference>